<reference evidence="2 3" key="1">
    <citation type="submission" date="2013-12" db="EMBL/GenBank/DDBJ databases">
        <authorList>
            <consortium name="DOE Joint Genome Institute"/>
            <person name="Eisen J."/>
            <person name="Huntemann M."/>
            <person name="Han J."/>
            <person name="Chen A."/>
            <person name="Kyrpides N."/>
            <person name="Mavromatis K."/>
            <person name="Markowitz V."/>
            <person name="Palaniappan K."/>
            <person name="Ivanova N."/>
            <person name="Schaumberg A."/>
            <person name="Pati A."/>
            <person name="Liolios K."/>
            <person name="Nordberg H.P."/>
            <person name="Cantor M.N."/>
            <person name="Hua S.X."/>
            <person name="Woyke T."/>
        </authorList>
    </citation>
    <scope>NUCLEOTIDE SEQUENCE [LARGE SCALE GENOMIC DNA]</scope>
    <source>
        <strain evidence="3">DSM 19437</strain>
    </source>
</reference>
<gene>
    <name evidence="2" type="ORF">NIASO_01595</name>
</gene>
<feature type="signal peptide" evidence="1">
    <location>
        <begin position="1"/>
        <end position="22"/>
    </location>
</feature>
<name>W0ETV9_9BACT</name>
<dbReference type="Proteomes" id="UP000003586">
    <property type="component" value="Chromosome"/>
</dbReference>
<dbReference type="Gene3D" id="2.130.10.10">
    <property type="entry name" value="YVTN repeat-like/Quinoprotein amine dehydrogenase"/>
    <property type="match status" value="2"/>
</dbReference>
<dbReference type="InterPro" id="IPR011048">
    <property type="entry name" value="Haem_d1_sf"/>
</dbReference>
<dbReference type="PANTHER" id="PTHR47197">
    <property type="entry name" value="PROTEIN NIRF"/>
    <property type="match status" value="1"/>
</dbReference>
<evidence type="ECO:0000256" key="1">
    <source>
        <dbReference type="SAM" id="SignalP"/>
    </source>
</evidence>
<dbReference type="HOGENOM" id="CLU_043515_0_0_10"/>
<dbReference type="PANTHER" id="PTHR47197:SF3">
    <property type="entry name" value="DIHYDRO-HEME D1 DEHYDROGENASE"/>
    <property type="match status" value="1"/>
</dbReference>
<dbReference type="RefSeq" id="WP_008582018.1">
    <property type="nucleotide sequence ID" value="NZ_CP007035.1"/>
</dbReference>
<protein>
    <recommendedName>
        <fullName evidence="4">YVTN beta-propeller repeat-containing protein</fullName>
    </recommendedName>
</protein>
<keyword evidence="3" id="KW-1185">Reference proteome</keyword>
<dbReference type="AlphaFoldDB" id="W0ETV9"/>
<evidence type="ECO:0000313" key="3">
    <source>
        <dbReference type="Proteomes" id="UP000003586"/>
    </source>
</evidence>
<accession>W0ETV9</accession>
<dbReference type="EMBL" id="CP007035">
    <property type="protein sequence ID" value="AHF14235.1"/>
    <property type="molecule type" value="Genomic_DNA"/>
</dbReference>
<dbReference type="SUPFAM" id="SSF51004">
    <property type="entry name" value="C-terminal (heme d1) domain of cytochrome cd1-nitrite reductase"/>
    <property type="match status" value="1"/>
</dbReference>
<evidence type="ECO:0000313" key="2">
    <source>
        <dbReference type="EMBL" id="AHF14235.1"/>
    </source>
</evidence>
<dbReference type="KEGG" id="nso:NIASO_01595"/>
<sequence length="332" mass="35118">MRISKNLVAAALFLSAGTVALAQEHQFKLVKQFPVATDGGWDYLAVHGNDLYISHGTHVNVINKTTGAPVTVIENTPGVHGIAFVDGVHKGYITNGKGNNVTVFDLDNNKTVGQIATGENPDAVMFDPFSKRIIVCNGRSKSLSVIDPGADKVVNTIPLSGKPETAVSDHSGKIFVNIEDKSSIAVVDIHKNAVIAEWPIAPGEEPSGLAIDRSTKRLFAGCDGKLVVVNAENGKVVQAVPIDDGSDGIAFDPQSRLIFSSNGTGTLSIIKEVAADNYKVAQVLPTVKYARTLTIDEASKTIYESVAEMGAPTGENKRGTVKAGSFKILVIK</sequence>
<dbReference type="eggNOG" id="COG3391">
    <property type="taxonomic scope" value="Bacteria"/>
</dbReference>
<evidence type="ECO:0008006" key="4">
    <source>
        <dbReference type="Google" id="ProtNLM"/>
    </source>
</evidence>
<dbReference type="OrthoDB" id="7187796at2"/>
<dbReference type="STRING" id="929713.NIASO_01595"/>
<organism evidence="2 3">
    <name type="scientific">Niabella soli DSM 19437</name>
    <dbReference type="NCBI Taxonomy" id="929713"/>
    <lineage>
        <taxon>Bacteria</taxon>
        <taxon>Pseudomonadati</taxon>
        <taxon>Bacteroidota</taxon>
        <taxon>Chitinophagia</taxon>
        <taxon>Chitinophagales</taxon>
        <taxon>Chitinophagaceae</taxon>
        <taxon>Niabella</taxon>
    </lineage>
</organism>
<dbReference type="InterPro" id="IPR015943">
    <property type="entry name" value="WD40/YVTN_repeat-like_dom_sf"/>
</dbReference>
<dbReference type="InterPro" id="IPR051200">
    <property type="entry name" value="Host-pathogen_enzymatic-act"/>
</dbReference>
<keyword evidence="1" id="KW-0732">Signal</keyword>
<feature type="chain" id="PRO_5004787709" description="YVTN beta-propeller repeat-containing protein" evidence="1">
    <location>
        <begin position="23"/>
        <end position="332"/>
    </location>
</feature>
<proteinExistence type="predicted"/>